<organism evidence="1 2">
    <name type="scientific">Candidatus Nitrosomaritimum aestuariumsis</name>
    <dbReference type="NCBI Taxonomy" id="3342354"/>
    <lineage>
        <taxon>Archaea</taxon>
        <taxon>Nitrososphaerota</taxon>
        <taxon>Nitrososphaeria</taxon>
        <taxon>Nitrosopumilales</taxon>
        <taxon>Nitrosopumilaceae</taxon>
        <taxon>Candidatus Nitrosomaritimum</taxon>
    </lineage>
</organism>
<comment type="caution">
    <text evidence="1">The sequence shown here is derived from an EMBL/GenBank/DDBJ whole genome shotgun (WGS) entry which is preliminary data.</text>
</comment>
<protein>
    <submittedName>
        <fullName evidence="1">Uncharacterized protein</fullName>
    </submittedName>
</protein>
<gene>
    <name evidence="1" type="ORF">H2B05_07215</name>
</gene>
<evidence type="ECO:0000313" key="1">
    <source>
        <dbReference type="EMBL" id="MBA4454711.1"/>
    </source>
</evidence>
<reference evidence="1 2" key="1">
    <citation type="journal article" date="2020" name="Appl. Environ. Microbiol.">
        <title>Genomic Characteristics of a Novel Species of Ammonia-Oxidizing Archaea from the Jiulong River Estuary.</title>
        <authorList>
            <person name="Zou D."/>
            <person name="Wan R."/>
            <person name="Han L."/>
            <person name="Xu M.N."/>
            <person name="Liu Y."/>
            <person name="Liu H."/>
            <person name="Kao S.J."/>
            <person name="Li M."/>
        </authorList>
    </citation>
    <scope>NUCLEOTIDE SEQUENCE [LARGE SCALE GENOMIC DNA]</scope>
    <source>
        <strain evidence="1">W2bin3</strain>
    </source>
</reference>
<dbReference type="Proteomes" id="UP000526786">
    <property type="component" value="Unassembled WGS sequence"/>
</dbReference>
<dbReference type="EMBL" id="JACENC010000280">
    <property type="protein sequence ID" value="MBA4454711.1"/>
    <property type="molecule type" value="Genomic_DNA"/>
</dbReference>
<name>A0AC60W4U6_9ARCH</name>
<proteinExistence type="predicted"/>
<accession>A0AC60W4U6</accession>
<sequence>MSDPILDDVQALLDKEFGDKRILDQILRAAQNNEVISNFERNYVRKLAEKHLGKKPPMEKKPDEVPKEIIPDVVPTTPRPQTIQTWSEPPKISKSNSKNNKLMLGIGVAALAVIIIAAVSLTETTDISPTTTIDPTASISKSFSIKTDLPSYNKGDIISITGSSKASITQVNLSITNSENKIVWSEQVNVKSNGQFSTLTFAGGPSWGSSGTFTVIAESNAEQAKSTFTIE</sequence>
<evidence type="ECO:0000313" key="2">
    <source>
        <dbReference type="Proteomes" id="UP000526786"/>
    </source>
</evidence>